<evidence type="ECO:0000259" key="2">
    <source>
        <dbReference type="Pfam" id="PF13392"/>
    </source>
</evidence>
<sequence length="194" mass="22208">MTEWRAVPGYEDRYEVSDSGLVRSRIGKTKPLAFYEGPYGHRFVALWRQYHCWRTQVGRLVLAAFVGPCPDGMECCHNDGDAGNNRLENLRWDTHSANVLDCVKHGTHGQAFKTHCVNGHPYDEANTAITRRGGRRCRQCERDRWPDKAKRRVSLIGRTPPRHGTAWIYSAYGCRCDECKAAKSAAMQRYNSFK</sequence>
<dbReference type="Pfam" id="PF07463">
    <property type="entry name" value="NUMOD4"/>
    <property type="match status" value="1"/>
</dbReference>
<dbReference type="SUPFAM" id="SSF54060">
    <property type="entry name" value="His-Me finger endonucleases"/>
    <property type="match status" value="1"/>
</dbReference>
<dbReference type="RefSeq" id="WP_064899026.1">
    <property type="nucleotide sequence ID" value="NZ_JBEUKP010000018.1"/>
</dbReference>
<feature type="domain" description="HNH nuclease" evidence="2">
    <location>
        <begin position="59"/>
        <end position="99"/>
    </location>
</feature>
<protein>
    <recommendedName>
        <fullName evidence="5">HNH endonuclease</fullName>
    </recommendedName>
</protein>
<name>A0A1A1X5J8_9MYCO</name>
<dbReference type="InterPro" id="IPR003615">
    <property type="entry name" value="HNH_nuc"/>
</dbReference>
<dbReference type="AlphaFoldDB" id="A0A1A1X5J8"/>
<dbReference type="EMBL" id="LZHX01000087">
    <property type="protein sequence ID" value="OBF14428.1"/>
    <property type="molecule type" value="Genomic_DNA"/>
</dbReference>
<dbReference type="Pfam" id="PF13392">
    <property type="entry name" value="HNH_3"/>
    <property type="match status" value="1"/>
</dbReference>
<comment type="caution">
    <text evidence="3">The sequence shown here is derived from an EMBL/GenBank/DDBJ whole genome shotgun (WGS) entry which is preliminary data.</text>
</comment>
<dbReference type="Proteomes" id="UP000093779">
    <property type="component" value="Unassembled WGS sequence"/>
</dbReference>
<dbReference type="GO" id="GO:0016788">
    <property type="term" value="F:hydrolase activity, acting on ester bonds"/>
    <property type="evidence" value="ECO:0007669"/>
    <property type="project" value="InterPro"/>
</dbReference>
<evidence type="ECO:0008006" key="5">
    <source>
        <dbReference type="Google" id="ProtNLM"/>
    </source>
</evidence>
<proteinExistence type="predicted"/>
<organism evidence="3 4">
    <name type="scientific">Mycolicibacterium conceptionense</name>
    <dbReference type="NCBI Taxonomy" id="451644"/>
    <lineage>
        <taxon>Bacteria</taxon>
        <taxon>Bacillati</taxon>
        <taxon>Actinomycetota</taxon>
        <taxon>Actinomycetes</taxon>
        <taxon>Mycobacteriales</taxon>
        <taxon>Mycobacteriaceae</taxon>
        <taxon>Mycolicibacterium</taxon>
    </lineage>
</organism>
<evidence type="ECO:0000259" key="1">
    <source>
        <dbReference type="Pfam" id="PF07463"/>
    </source>
</evidence>
<accession>A0A1A1X5J8</accession>
<dbReference type="Gene3D" id="3.90.75.20">
    <property type="match status" value="1"/>
</dbReference>
<dbReference type="InterPro" id="IPR010902">
    <property type="entry name" value="NUMOD4"/>
</dbReference>
<dbReference type="InterPro" id="IPR044925">
    <property type="entry name" value="His-Me_finger_sf"/>
</dbReference>
<feature type="domain" description="NUMOD4" evidence="1">
    <location>
        <begin position="3"/>
        <end position="27"/>
    </location>
</feature>
<reference evidence="3 4" key="1">
    <citation type="submission" date="2016-06" db="EMBL/GenBank/DDBJ databases">
        <authorList>
            <person name="Kjaerup R.B."/>
            <person name="Dalgaard T.S."/>
            <person name="Juul-Madsen H.R."/>
        </authorList>
    </citation>
    <scope>NUCLEOTIDE SEQUENCE [LARGE SCALE GENOMIC DNA]</scope>
    <source>
        <strain evidence="3 4">ACS1953</strain>
    </source>
</reference>
<gene>
    <name evidence="3" type="ORF">A5726_25040</name>
</gene>
<evidence type="ECO:0000313" key="4">
    <source>
        <dbReference type="Proteomes" id="UP000093779"/>
    </source>
</evidence>
<evidence type="ECO:0000313" key="3">
    <source>
        <dbReference type="EMBL" id="OBF14428.1"/>
    </source>
</evidence>